<dbReference type="EMBL" id="FWXV01000006">
    <property type="protein sequence ID" value="SMD20522.1"/>
    <property type="molecule type" value="Genomic_DNA"/>
</dbReference>
<proteinExistence type="predicted"/>
<accession>A0A1W2FFS3</accession>
<organism evidence="1 2">
    <name type="scientific">Kibdelosporangium aridum</name>
    <dbReference type="NCBI Taxonomy" id="2030"/>
    <lineage>
        <taxon>Bacteria</taxon>
        <taxon>Bacillati</taxon>
        <taxon>Actinomycetota</taxon>
        <taxon>Actinomycetes</taxon>
        <taxon>Pseudonocardiales</taxon>
        <taxon>Pseudonocardiaceae</taxon>
        <taxon>Kibdelosporangium</taxon>
    </lineage>
</organism>
<keyword evidence="2" id="KW-1185">Reference proteome</keyword>
<gene>
    <name evidence="1" type="ORF">SAMN05661093_06465</name>
</gene>
<name>A0A1W2FFS3_KIBAR</name>
<sequence length="145" mass="16089">MSVTSIHRAAEQLDAVLDREDRDEELGQLSPHERLSCPVHRRWVHQCVSSPLHVIPVTGHRWCRRCECAQLIAVDEISGTVSMSCPSCGEVPTTLPSRQIMRTCRASLAAWRLHRAPARTRNQPGEQGQSTEPALFTGYSACSAC</sequence>
<evidence type="ECO:0000313" key="1">
    <source>
        <dbReference type="EMBL" id="SMD20522.1"/>
    </source>
</evidence>
<dbReference type="RefSeq" id="WP_200825781.1">
    <property type="nucleotide sequence ID" value="NZ_FWXV01000006.1"/>
</dbReference>
<evidence type="ECO:0000313" key="2">
    <source>
        <dbReference type="Proteomes" id="UP000192674"/>
    </source>
</evidence>
<dbReference type="AlphaFoldDB" id="A0A1W2FFS3"/>
<dbReference type="Proteomes" id="UP000192674">
    <property type="component" value="Unassembled WGS sequence"/>
</dbReference>
<reference evidence="1 2" key="1">
    <citation type="submission" date="2017-04" db="EMBL/GenBank/DDBJ databases">
        <authorList>
            <person name="Afonso C.L."/>
            <person name="Miller P.J."/>
            <person name="Scott M.A."/>
            <person name="Spackman E."/>
            <person name="Goraichik I."/>
            <person name="Dimitrov K.M."/>
            <person name="Suarez D.L."/>
            <person name="Swayne D.E."/>
        </authorList>
    </citation>
    <scope>NUCLEOTIDE SEQUENCE [LARGE SCALE GENOMIC DNA]</scope>
    <source>
        <strain evidence="1 2">DSM 43828</strain>
    </source>
</reference>
<protein>
    <submittedName>
        <fullName evidence="1">Uncharacterized protein</fullName>
    </submittedName>
</protein>